<keyword evidence="2" id="KW-1185">Reference proteome</keyword>
<dbReference type="InterPro" id="IPR038444">
    <property type="entry name" value="DUF465_sf"/>
</dbReference>
<accession>A0A7W6MQE1</accession>
<dbReference type="Pfam" id="PF04325">
    <property type="entry name" value="DUF465"/>
    <property type="match status" value="1"/>
</dbReference>
<reference evidence="1 2" key="1">
    <citation type="submission" date="2020-08" db="EMBL/GenBank/DDBJ databases">
        <title>Genomic Encyclopedia of Type Strains, Phase IV (KMG-IV): sequencing the most valuable type-strain genomes for metagenomic binning, comparative biology and taxonomic classification.</title>
        <authorList>
            <person name="Goeker M."/>
        </authorList>
    </citation>
    <scope>NUCLEOTIDE SEQUENCE [LARGE SCALE GENOMIC DNA]</scope>
    <source>
        <strain evidence="1 2">DSM 103570</strain>
    </source>
</reference>
<dbReference type="Gene3D" id="6.10.280.50">
    <property type="match status" value="1"/>
</dbReference>
<dbReference type="Proteomes" id="UP000588647">
    <property type="component" value="Unassembled WGS sequence"/>
</dbReference>
<evidence type="ECO:0000313" key="1">
    <source>
        <dbReference type="EMBL" id="MBB4003960.1"/>
    </source>
</evidence>
<name>A0A7W6MQE1_9HYPH</name>
<proteinExistence type="predicted"/>
<dbReference type="AlphaFoldDB" id="A0A7W6MQE1"/>
<protein>
    <recommendedName>
        <fullName evidence="3">DUF465 domain-containing protein</fullName>
    </recommendedName>
</protein>
<organism evidence="1 2">
    <name type="scientific">Aurantimonas endophytica</name>
    <dbReference type="NCBI Taxonomy" id="1522175"/>
    <lineage>
        <taxon>Bacteria</taxon>
        <taxon>Pseudomonadati</taxon>
        <taxon>Pseudomonadota</taxon>
        <taxon>Alphaproteobacteria</taxon>
        <taxon>Hyphomicrobiales</taxon>
        <taxon>Aurantimonadaceae</taxon>
        <taxon>Aurantimonas</taxon>
    </lineage>
</organism>
<evidence type="ECO:0000313" key="2">
    <source>
        <dbReference type="Proteomes" id="UP000588647"/>
    </source>
</evidence>
<dbReference type="InterPro" id="IPR007420">
    <property type="entry name" value="DUF465"/>
</dbReference>
<sequence length="56" mass="6470">MDTHLATLEQRHSALDNEISAALVSKPAMTDAELAEMKRRKLKLKDEIERLRQPRN</sequence>
<dbReference type="EMBL" id="JACIEM010000004">
    <property type="protein sequence ID" value="MBB4003960.1"/>
    <property type="molecule type" value="Genomic_DNA"/>
</dbReference>
<evidence type="ECO:0008006" key="3">
    <source>
        <dbReference type="Google" id="ProtNLM"/>
    </source>
</evidence>
<gene>
    <name evidence="1" type="ORF">GGR03_003048</name>
</gene>
<comment type="caution">
    <text evidence="1">The sequence shown here is derived from an EMBL/GenBank/DDBJ whole genome shotgun (WGS) entry which is preliminary data.</text>
</comment>